<evidence type="ECO:0000256" key="3">
    <source>
        <dbReference type="ARBA" id="ARBA00023054"/>
    </source>
</evidence>
<dbReference type="PROSITE" id="PS51519">
    <property type="entry name" value="RWP_RK"/>
    <property type="match status" value="1"/>
</dbReference>
<keyword evidence="6" id="KW-0539">Nucleus</keyword>
<dbReference type="Proteomes" id="UP000288805">
    <property type="component" value="Unassembled WGS sequence"/>
</dbReference>
<evidence type="ECO:0000256" key="4">
    <source>
        <dbReference type="ARBA" id="ARBA00023125"/>
    </source>
</evidence>
<dbReference type="GO" id="GO:0003677">
    <property type="term" value="F:DNA binding"/>
    <property type="evidence" value="ECO:0007669"/>
    <property type="project" value="UniProtKB-KW"/>
</dbReference>
<keyword evidence="3" id="KW-0175">Coiled coil</keyword>
<dbReference type="AlphaFoldDB" id="A0A438HX10"/>
<accession>A0A438HX10</accession>
<evidence type="ECO:0000259" key="7">
    <source>
        <dbReference type="PROSITE" id="PS51519"/>
    </source>
</evidence>
<sequence length="272" mass="31696">METTQVLPKEECPHEDFDWVYSQEHFHRAFEFPQQNGLAYPMDRVFEYDPSLFSYQTNYNLPNFVDLRELEDHFLFLDQNLPSCNGVSIHDHPDGFDHYLEVGSEEHLTQLPSGNDSEDRLKIGGGFSDLQSVIHGGFSGSWKHEEGTQQSSRSKTAALEMDDIKQYFNVPITRAAKELKVGLTVLKKRCRELNITRWPHRKIKSLKALITNAKELGLTEEIEMLEEHKRMLEKQPEMELTEKAKKLRQACFKANYKRKRALQAPFTQISYE</sequence>
<gene>
    <name evidence="8" type="primary">RKD4_0</name>
    <name evidence="8" type="ORF">CK203_029407</name>
</gene>
<evidence type="ECO:0000256" key="6">
    <source>
        <dbReference type="ARBA" id="ARBA00023242"/>
    </source>
</evidence>
<protein>
    <submittedName>
        <fullName evidence="8">Protein RKD4</fullName>
    </submittedName>
</protein>
<dbReference type="PANTHER" id="PTHR46373:SF20">
    <property type="entry name" value="PROTEIN RKD1"/>
    <property type="match status" value="1"/>
</dbReference>
<dbReference type="EMBL" id="QGNW01000168">
    <property type="protein sequence ID" value="RVW88975.1"/>
    <property type="molecule type" value="Genomic_DNA"/>
</dbReference>
<dbReference type="PANTHER" id="PTHR46373">
    <property type="entry name" value="PROTEIN RKD4"/>
    <property type="match status" value="1"/>
</dbReference>
<reference evidence="8 9" key="1">
    <citation type="journal article" date="2018" name="PLoS Genet.">
        <title>Population sequencing reveals clonal diversity and ancestral inbreeding in the grapevine cultivar Chardonnay.</title>
        <authorList>
            <person name="Roach M.J."/>
            <person name="Johnson D.L."/>
            <person name="Bohlmann J."/>
            <person name="van Vuuren H.J."/>
            <person name="Jones S.J."/>
            <person name="Pretorius I.S."/>
            <person name="Schmidt S.A."/>
            <person name="Borneman A.R."/>
        </authorList>
    </citation>
    <scope>NUCLEOTIDE SEQUENCE [LARGE SCALE GENOMIC DNA]</scope>
    <source>
        <strain evidence="9">cv. Chardonnay</strain>
        <tissue evidence="8">Leaf</tissue>
    </source>
</reference>
<evidence type="ECO:0000256" key="2">
    <source>
        <dbReference type="ARBA" id="ARBA00023015"/>
    </source>
</evidence>
<organism evidence="8 9">
    <name type="scientific">Vitis vinifera</name>
    <name type="common">Grape</name>
    <dbReference type="NCBI Taxonomy" id="29760"/>
    <lineage>
        <taxon>Eukaryota</taxon>
        <taxon>Viridiplantae</taxon>
        <taxon>Streptophyta</taxon>
        <taxon>Embryophyta</taxon>
        <taxon>Tracheophyta</taxon>
        <taxon>Spermatophyta</taxon>
        <taxon>Magnoliopsida</taxon>
        <taxon>eudicotyledons</taxon>
        <taxon>Gunneridae</taxon>
        <taxon>Pentapetalae</taxon>
        <taxon>rosids</taxon>
        <taxon>Vitales</taxon>
        <taxon>Vitaceae</taxon>
        <taxon>Viteae</taxon>
        <taxon>Vitis</taxon>
    </lineage>
</organism>
<comment type="caution">
    <text evidence="8">The sequence shown here is derived from an EMBL/GenBank/DDBJ whole genome shotgun (WGS) entry which is preliminary data.</text>
</comment>
<proteinExistence type="predicted"/>
<evidence type="ECO:0000256" key="1">
    <source>
        <dbReference type="ARBA" id="ARBA00004049"/>
    </source>
</evidence>
<dbReference type="Pfam" id="PF02042">
    <property type="entry name" value="RWP-RK"/>
    <property type="match status" value="1"/>
</dbReference>
<comment type="function">
    <text evidence="1">Putative transcription factor.</text>
</comment>
<name>A0A438HX10_VITVI</name>
<keyword evidence="4" id="KW-0238">DNA-binding</keyword>
<evidence type="ECO:0000313" key="8">
    <source>
        <dbReference type="EMBL" id="RVW88975.1"/>
    </source>
</evidence>
<dbReference type="InterPro" id="IPR003035">
    <property type="entry name" value="RWP-RK_dom"/>
</dbReference>
<evidence type="ECO:0000313" key="9">
    <source>
        <dbReference type="Proteomes" id="UP000288805"/>
    </source>
</evidence>
<feature type="domain" description="RWP-RK" evidence="7">
    <location>
        <begin position="144"/>
        <end position="228"/>
    </location>
</feature>
<dbReference type="InterPro" id="IPR044607">
    <property type="entry name" value="RKD-like"/>
</dbReference>
<keyword evidence="5" id="KW-0804">Transcription</keyword>
<dbReference type="GO" id="GO:0003700">
    <property type="term" value="F:DNA-binding transcription factor activity"/>
    <property type="evidence" value="ECO:0007669"/>
    <property type="project" value="InterPro"/>
</dbReference>
<evidence type="ECO:0000256" key="5">
    <source>
        <dbReference type="ARBA" id="ARBA00023163"/>
    </source>
</evidence>
<keyword evidence="2" id="KW-0805">Transcription regulation</keyword>